<dbReference type="EMBL" id="JAVDRG010000018">
    <property type="protein sequence ID" value="MDR6443902.1"/>
    <property type="molecule type" value="Genomic_DNA"/>
</dbReference>
<reference evidence="1" key="1">
    <citation type="submission" date="2023-07" db="EMBL/GenBank/DDBJ databases">
        <title>Sorghum-associated microbial communities from plants grown in Nebraska, USA.</title>
        <authorList>
            <person name="Schachtman D."/>
        </authorList>
    </citation>
    <scope>NUCLEOTIDE SEQUENCE</scope>
    <source>
        <strain evidence="1">DS1280</strain>
    </source>
</reference>
<proteinExistence type="predicted"/>
<evidence type="ECO:0000313" key="1">
    <source>
        <dbReference type="EMBL" id="MDR6443902.1"/>
    </source>
</evidence>
<comment type="caution">
    <text evidence="1">The sequence shown here is derived from an EMBL/GenBank/DDBJ whole genome shotgun (WGS) entry which is preliminary data.</text>
</comment>
<organism evidence="1 2">
    <name type="scientific">Chryseobacterium bernardetii</name>
    <dbReference type="NCBI Taxonomy" id="1241978"/>
    <lineage>
        <taxon>Bacteria</taxon>
        <taxon>Pseudomonadati</taxon>
        <taxon>Bacteroidota</taxon>
        <taxon>Flavobacteriia</taxon>
        <taxon>Flavobacteriales</taxon>
        <taxon>Weeksellaceae</taxon>
        <taxon>Chryseobacterium group</taxon>
        <taxon>Chryseobacterium</taxon>
    </lineage>
</organism>
<accession>A0ACC6J1Z1</accession>
<gene>
    <name evidence="1" type="ORF">J2795_004655</name>
</gene>
<evidence type="ECO:0000313" key="2">
    <source>
        <dbReference type="Proteomes" id="UP001184376"/>
    </source>
</evidence>
<keyword evidence="2" id="KW-1185">Reference proteome</keyword>
<dbReference type="Proteomes" id="UP001184376">
    <property type="component" value="Unassembled WGS sequence"/>
</dbReference>
<protein>
    <submittedName>
        <fullName evidence="1">Uncharacterized SAM-binding protein YcdF (DUF218 family)</fullName>
    </submittedName>
</protein>
<name>A0ACC6J1Z1_9FLAO</name>
<sequence>MKIVLNSLFAVLKILTDPFILFIAMAAIIIVLRRKDKYKTAWVGVAIAISSMLIIMTGILGKLTARYLQEKYPTQLPSVSSPSVIVILGGGTVRLNQIQQSHIISYSRLITVFKLYKSAKQNKQPCKILASGNGNNNGVSEAALYARTLTEMGIPETDIIKEEKSMNTFENAKYTSAIIKKLPAPKVYLVTSGFHVKRSAILFKTFGVNTIPCPSDLMNTHLTPVPNSYNCTMTSLMLSEIVGIWQVQLYNRLGLN</sequence>